<comment type="caution">
    <text evidence="11">The sequence shown here is derived from an EMBL/GenBank/DDBJ whole genome shotgun (WGS) entry which is preliminary data.</text>
</comment>
<evidence type="ECO:0000256" key="10">
    <source>
        <dbReference type="PIRSR" id="PIRSR000388-3"/>
    </source>
</evidence>
<evidence type="ECO:0000256" key="4">
    <source>
        <dbReference type="ARBA" id="ARBA00022655"/>
    </source>
</evidence>
<dbReference type="EMBL" id="DTDJ01000051">
    <property type="protein sequence ID" value="HGL18370.1"/>
    <property type="molecule type" value="Genomic_DNA"/>
</dbReference>
<dbReference type="SUPFAM" id="SSF51621">
    <property type="entry name" value="Phosphoenolpyruvate/pyruvate domain"/>
    <property type="match status" value="1"/>
</dbReference>
<keyword evidence="11" id="KW-0489">Methyltransferase</keyword>
<keyword evidence="4 7" id="KW-0566">Pantothenate biosynthesis</keyword>
<dbReference type="GO" id="GO:0032259">
    <property type="term" value="P:methylation"/>
    <property type="evidence" value="ECO:0007669"/>
    <property type="project" value="UniProtKB-KW"/>
</dbReference>
<dbReference type="UniPathway" id="UPA00028">
    <property type="reaction ID" value="UER00003"/>
</dbReference>
<dbReference type="EC" id="2.1.2.11" evidence="7"/>
<sequence>MKKFTILDFFKLKERNEPIVMVTAYDYVSARMADEAGVDAILVGDSLSMVIQGNENTLPCTIEDMIYHTKIVKKGVKNAFLIADMPFLSYQVSEAEAIRNAGLLIKVGAEAVKIEGGREVAELVRKLTNYGIPVMGHLGMTPQHVHSYGGYKLQAKTEKDIEHLLQDAKILEEAGAFSIVLEMVPAEVAKRVTETVKVPTIGIGAGPYCDGQVLVFHDLLGLYPDFRPSFARVYKELYKEGVEGLRAFREEVKTRKFPDEKHFFKLKRED</sequence>
<evidence type="ECO:0000313" key="11">
    <source>
        <dbReference type="EMBL" id="HGL18370.1"/>
    </source>
</evidence>
<dbReference type="AlphaFoldDB" id="A0A7V4E562"/>
<feature type="binding site" evidence="7 10">
    <location>
        <position position="115"/>
    </location>
    <ligand>
        <name>Mg(2+)</name>
        <dbReference type="ChEBI" id="CHEBI:18420"/>
    </ligand>
</feature>
<gene>
    <name evidence="7 11" type="primary">panB</name>
    <name evidence="11" type="ORF">ENU66_08590</name>
</gene>
<feature type="binding site" evidence="7 9">
    <location>
        <position position="84"/>
    </location>
    <ligand>
        <name>3-methyl-2-oxobutanoate</name>
        <dbReference type="ChEBI" id="CHEBI:11851"/>
    </ligand>
</feature>
<evidence type="ECO:0000256" key="8">
    <source>
        <dbReference type="PIRSR" id="PIRSR000388-1"/>
    </source>
</evidence>
<evidence type="ECO:0000256" key="2">
    <source>
        <dbReference type="ARBA" id="ARBA00008676"/>
    </source>
</evidence>
<dbReference type="InterPro" id="IPR003700">
    <property type="entry name" value="Pantoate_hydroxy_MeTrfase"/>
</dbReference>
<comment type="similarity">
    <text evidence="2 7">Belongs to the PanB family.</text>
</comment>
<evidence type="ECO:0000256" key="7">
    <source>
        <dbReference type="HAMAP-Rule" id="MF_00156"/>
    </source>
</evidence>
<dbReference type="GO" id="GO:0000287">
    <property type="term" value="F:magnesium ion binding"/>
    <property type="evidence" value="ECO:0007669"/>
    <property type="project" value="TreeGrafter"/>
</dbReference>
<evidence type="ECO:0000256" key="1">
    <source>
        <dbReference type="ARBA" id="ARBA00005033"/>
    </source>
</evidence>
<feature type="binding site" evidence="7 10">
    <location>
        <position position="84"/>
    </location>
    <ligand>
        <name>Mg(2+)</name>
        <dbReference type="ChEBI" id="CHEBI:18420"/>
    </ligand>
</feature>
<feature type="binding site" evidence="7 10">
    <location>
        <position position="45"/>
    </location>
    <ligand>
        <name>Mg(2+)</name>
        <dbReference type="ChEBI" id="CHEBI:18420"/>
    </ligand>
</feature>
<keyword evidence="7" id="KW-0963">Cytoplasm</keyword>
<dbReference type="NCBIfam" id="TIGR00222">
    <property type="entry name" value="panB"/>
    <property type="match status" value="1"/>
</dbReference>
<dbReference type="GO" id="GO:0005737">
    <property type="term" value="C:cytoplasm"/>
    <property type="evidence" value="ECO:0007669"/>
    <property type="project" value="UniProtKB-SubCell"/>
</dbReference>
<comment type="function">
    <text evidence="6 7">Catalyzes the reversible reaction in which hydroxymethyl group from 5,10-methylenetetrahydrofolate is transferred onto alpha-ketoisovalerate to form ketopantoate.</text>
</comment>
<feature type="active site" description="Proton acceptor" evidence="7 8">
    <location>
        <position position="182"/>
    </location>
</feature>
<dbReference type="FunFam" id="3.20.20.60:FF:000003">
    <property type="entry name" value="3-methyl-2-oxobutanoate hydroxymethyltransferase"/>
    <property type="match status" value="1"/>
</dbReference>
<dbReference type="PANTHER" id="PTHR20881:SF0">
    <property type="entry name" value="3-METHYL-2-OXOBUTANOATE HYDROXYMETHYLTRANSFERASE"/>
    <property type="match status" value="1"/>
</dbReference>
<keyword evidence="7 10" id="KW-0479">Metal-binding</keyword>
<evidence type="ECO:0000256" key="5">
    <source>
        <dbReference type="ARBA" id="ARBA00022679"/>
    </source>
</evidence>
<dbReference type="InterPro" id="IPR015813">
    <property type="entry name" value="Pyrv/PenolPyrv_kinase-like_dom"/>
</dbReference>
<organism evidence="11">
    <name type="scientific">candidate division WOR-3 bacterium</name>
    <dbReference type="NCBI Taxonomy" id="2052148"/>
    <lineage>
        <taxon>Bacteria</taxon>
        <taxon>Bacteria division WOR-3</taxon>
    </lineage>
</organism>
<protein>
    <recommendedName>
        <fullName evidence="7">3-methyl-2-oxobutanoate hydroxymethyltransferase</fullName>
        <ecNumber evidence="7">2.1.2.11</ecNumber>
    </recommendedName>
    <alternativeName>
        <fullName evidence="7">Ketopantoate hydroxymethyltransferase</fullName>
        <shortName evidence="7">KPHMT</shortName>
    </alternativeName>
</protein>
<evidence type="ECO:0000256" key="6">
    <source>
        <dbReference type="ARBA" id="ARBA00056497"/>
    </source>
</evidence>
<feature type="binding site" evidence="7 9">
    <location>
        <position position="113"/>
    </location>
    <ligand>
        <name>3-methyl-2-oxobutanoate</name>
        <dbReference type="ChEBI" id="CHEBI:11851"/>
    </ligand>
</feature>
<comment type="subcellular location">
    <subcellularLocation>
        <location evidence="7">Cytoplasm</location>
    </subcellularLocation>
</comment>
<dbReference type="GO" id="GO:0003864">
    <property type="term" value="F:3-methyl-2-oxobutanoate hydroxymethyltransferase activity"/>
    <property type="evidence" value="ECO:0007669"/>
    <property type="project" value="UniProtKB-UniRule"/>
</dbReference>
<dbReference type="PANTHER" id="PTHR20881">
    <property type="entry name" value="3-METHYL-2-OXOBUTANOATE HYDROXYMETHYLTRANSFERASE"/>
    <property type="match status" value="1"/>
</dbReference>
<feature type="binding site" evidence="7 9">
    <location>
        <begin position="45"/>
        <end position="46"/>
    </location>
    <ligand>
        <name>3-methyl-2-oxobutanoate</name>
        <dbReference type="ChEBI" id="CHEBI:11851"/>
    </ligand>
</feature>
<reference evidence="11" key="1">
    <citation type="journal article" date="2020" name="mSystems">
        <title>Genome- and Community-Level Interaction Insights into Carbon Utilization and Element Cycling Functions of Hydrothermarchaeota in Hydrothermal Sediment.</title>
        <authorList>
            <person name="Zhou Z."/>
            <person name="Liu Y."/>
            <person name="Xu W."/>
            <person name="Pan J."/>
            <person name="Luo Z.H."/>
            <person name="Li M."/>
        </authorList>
    </citation>
    <scope>NUCLEOTIDE SEQUENCE [LARGE SCALE GENOMIC DNA]</scope>
    <source>
        <strain evidence="11">SpSt-69</strain>
    </source>
</reference>
<dbReference type="NCBIfam" id="NF001452">
    <property type="entry name" value="PRK00311.1"/>
    <property type="match status" value="1"/>
</dbReference>
<comment type="cofactor">
    <cofactor evidence="7 10">
        <name>Mg(2+)</name>
        <dbReference type="ChEBI" id="CHEBI:18420"/>
    </cofactor>
    <text evidence="7 10">Binds 1 Mg(2+) ion per subunit.</text>
</comment>
<dbReference type="GO" id="GO:0008168">
    <property type="term" value="F:methyltransferase activity"/>
    <property type="evidence" value="ECO:0007669"/>
    <property type="project" value="UniProtKB-KW"/>
</dbReference>
<evidence type="ECO:0000256" key="3">
    <source>
        <dbReference type="ARBA" id="ARBA00011424"/>
    </source>
</evidence>
<keyword evidence="7 10" id="KW-0460">Magnesium</keyword>
<dbReference type="Pfam" id="PF02548">
    <property type="entry name" value="Pantoate_transf"/>
    <property type="match status" value="1"/>
</dbReference>
<proteinExistence type="inferred from homology"/>
<evidence type="ECO:0000256" key="9">
    <source>
        <dbReference type="PIRSR" id="PIRSR000388-2"/>
    </source>
</evidence>
<keyword evidence="5 7" id="KW-0808">Transferase</keyword>
<dbReference type="CDD" id="cd06557">
    <property type="entry name" value="KPHMT-like"/>
    <property type="match status" value="1"/>
</dbReference>
<name>A0A7V4E562_UNCW3</name>
<dbReference type="Gene3D" id="3.20.20.60">
    <property type="entry name" value="Phosphoenolpyruvate-binding domains"/>
    <property type="match status" value="1"/>
</dbReference>
<dbReference type="InterPro" id="IPR040442">
    <property type="entry name" value="Pyrv_kinase-like_dom_sf"/>
</dbReference>
<comment type="pathway">
    <text evidence="1 7">Cofactor biosynthesis; (R)-pantothenate biosynthesis; (R)-pantoate from 3-methyl-2-oxobutanoate: step 1/2.</text>
</comment>
<comment type="catalytic activity">
    <reaction evidence="7">
        <text>(6R)-5,10-methylene-5,6,7,8-tetrahydrofolate + 3-methyl-2-oxobutanoate + H2O = 2-dehydropantoate + (6S)-5,6,7,8-tetrahydrofolate</text>
        <dbReference type="Rhea" id="RHEA:11824"/>
        <dbReference type="ChEBI" id="CHEBI:11561"/>
        <dbReference type="ChEBI" id="CHEBI:11851"/>
        <dbReference type="ChEBI" id="CHEBI:15377"/>
        <dbReference type="ChEBI" id="CHEBI:15636"/>
        <dbReference type="ChEBI" id="CHEBI:57453"/>
        <dbReference type="EC" id="2.1.2.11"/>
    </reaction>
</comment>
<dbReference type="PIRSF" id="PIRSF000388">
    <property type="entry name" value="Pantoate_hydroxy_MeTrfase"/>
    <property type="match status" value="1"/>
</dbReference>
<dbReference type="GO" id="GO:0015940">
    <property type="term" value="P:pantothenate biosynthetic process"/>
    <property type="evidence" value="ECO:0007669"/>
    <property type="project" value="UniProtKB-UniRule"/>
</dbReference>
<comment type="subunit">
    <text evidence="3 7">Homodecamer; pentamer of dimers.</text>
</comment>
<dbReference type="HAMAP" id="MF_00156">
    <property type="entry name" value="PanB"/>
    <property type="match status" value="1"/>
</dbReference>
<accession>A0A7V4E562</accession>